<evidence type="ECO:0000256" key="1">
    <source>
        <dbReference type="SAM" id="Phobius"/>
    </source>
</evidence>
<keyword evidence="1" id="KW-0812">Transmembrane</keyword>
<dbReference type="Proteomes" id="UP001597546">
    <property type="component" value="Unassembled WGS sequence"/>
</dbReference>
<keyword evidence="3" id="KW-1185">Reference proteome</keyword>
<organism evidence="2 3">
    <name type="scientific">Pedobacter alpinus</name>
    <dbReference type="NCBI Taxonomy" id="1590643"/>
    <lineage>
        <taxon>Bacteria</taxon>
        <taxon>Pseudomonadati</taxon>
        <taxon>Bacteroidota</taxon>
        <taxon>Sphingobacteriia</taxon>
        <taxon>Sphingobacteriales</taxon>
        <taxon>Sphingobacteriaceae</taxon>
        <taxon>Pedobacter</taxon>
    </lineage>
</organism>
<comment type="caution">
    <text evidence="2">The sequence shown here is derived from an EMBL/GenBank/DDBJ whole genome shotgun (WGS) entry which is preliminary data.</text>
</comment>
<accession>A0ABW5TYE8</accession>
<dbReference type="PROSITE" id="PS51257">
    <property type="entry name" value="PROKAR_LIPOPROTEIN"/>
    <property type="match status" value="1"/>
</dbReference>
<dbReference type="EMBL" id="JBHULV010000057">
    <property type="protein sequence ID" value="MFD2733580.1"/>
    <property type="molecule type" value="Genomic_DNA"/>
</dbReference>
<name>A0ABW5TYE8_9SPHI</name>
<evidence type="ECO:0000313" key="3">
    <source>
        <dbReference type="Proteomes" id="UP001597546"/>
    </source>
</evidence>
<evidence type="ECO:0000313" key="2">
    <source>
        <dbReference type="EMBL" id="MFD2733580.1"/>
    </source>
</evidence>
<dbReference type="RefSeq" id="WP_379045431.1">
    <property type="nucleotide sequence ID" value="NZ_JBHSKW010000054.1"/>
</dbReference>
<protein>
    <submittedName>
        <fullName evidence="2">Uncharacterized protein</fullName>
    </submittedName>
</protein>
<keyword evidence="1" id="KW-1133">Transmembrane helix</keyword>
<proteinExistence type="predicted"/>
<gene>
    <name evidence="2" type="ORF">ACFSSE_17865</name>
</gene>
<reference evidence="3" key="1">
    <citation type="journal article" date="2019" name="Int. J. Syst. Evol. Microbiol.">
        <title>The Global Catalogue of Microorganisms (GCM) 10K type strain sequencing project: providing services to taxonomists for standard genome sequencing and annotation.</title>
        <authorList>
            <consortium name="The Broad Institute Genomics Platform"/>
            <consortium name="The Broad Institute Genome Sequencing Center for Infectious Disease"/>
            <person name="Wu L."/>
            <person name="Ma J."/>
        </authorList>
    </citation>
    <scope>NUCLEOTIDE SEQUENCE [LARGE SCALE GENOMIC DNA]</scope>
    <source>
        <strain evidence="3">KCTC 42456</strain>
    </source>
</reference>
<feature type="transmembrane region" description="Helical" evidence="1">
    <location>
        <begin position="7"/>
        <end position="27"/>
    </location>
</feature>
<sequence length="185" mass="21011">MRNLYSILLKISIFCYLITLISCTRYITPPVTGQNNIGYIYRPFYKDSSNSKINISLGYGFAASPDGHLEHQMATIDMTRGHSLKNFNFGYGVFAYAGKSVYNDTFTDTYSNPSNEVSTTSHFKYNFNNICLRTSIGYHLVSKNGKTNYRIINWENAFSIENGKYLDYRSNISPNSFAVPRGTTV</sequence>
<keyword evidence="1" id="KW-0472">Membrane</keyword>